<evidence type="ECO:0000313" key="2">
    <source>
        <dbReference type="EMBL" id="GIY23877.1"/>
    </source>
</evidence>
<evidence type="ECO:0000313" key="3">
    <source>
        <dbReference type="Proteomes" id="UP001054945"/>
    </source>
</evidence>
<feature type="chain" id="PRO_5043484096" description="Peptidylprolyl isomerase" evidence="1">
    <location>
        <begin position="17"/>
        <end position="104"/>
    </location>
</feature>
<evidence type="ECO:0000256" key="1">
    <source>
        <dbReference type="SAM" id="SignalP"/>
    </source>
</evidence>
<dbReference type="AlphaFoldDB" id="A0AAV4RUS5"/>
<organism evidence="2 3">
    <name type="scientific">Caerostris extrusa</name>
    <name type="common">Bark spider</name>
    <name type="synonym">Caerostris bankana</name>
    <dbReference type="NCBI Taxonomy" id="172846"/>
    <lineage>
        <taxon>Eukaryota</taxon>
        <taxon>Metazoa</taxon>
        <taxon>Ecdysozoa</taxon>
        <taxon>Arthropoda</taxon>
        <taxon>Chelicerata</taxon>
        <taxon>Arachnida</taxon>
        <taxon>Araneae</taxon>
        <taxon>Araneomorphae</taxon>
        <taxon>Entelegynae</taxon>
        <taxon>Araneoidea</taxon>
        <taxon>Araneidae</taxon>
        <taxon>Caerostris</taxon>
    </lineage>
</organism>
<evidence type="ECO:0008006" key="4">
    <source>
        <dbReference type="Google" id="ProtNLM"/>
    </source>
</evidence>
<accession>A0AAV4RUS5</accession>
<keyword evidence="1" id="KW-0732">Signal</keyword>
<protein>
    <recommendedName>
        <fullName evidence="4">Peptidylprolyl isomerase</fullName>
    </recommendedName>
</protein>
<feature type="signal peptide" evidence="1">
    <location>
        <begin position="1"/>
        <end position="16"/>
    </location>
</feature>
<comment type="caution">
    <text evidence="2">The sequence shown here is derived from an EMBL/GenBank/DDBJ whole genome shotgun (WGS) entry which is preliminary data.</text>
</comment>
<keyword evidence="3" id="KW-1185">Reference proteome</keyword>
<reference evidence="2 3" key="1">
    <citation type="submission" date="2021-06" db="EMBL/GenBank/DDBJ databases">
        <title>Caerostris extrusa draft genome.</title>
        <authorList>
            <person name="Kono N."/>
            <person name="Arakawa K."/>
        </authorList>
    </citation>
    <scope>NUCLEOTIDE SEQUENCE [LARGE SCALE GENOMIC DNA]</scope>
</reference>
<sequence length="104" mass="11638">MGHLLISWFHVKLLSRLSVDRETQEGHIEEIGAICPGRGTREDKGQLVFLRGFEPSSPEYGNPTPDGSNSKFILYHGKIQKAWGPCKELIVTLLCSYPPNQSTQ</sequence>
<proteinExistence type="predicted"/>
<name>A0AAV4RUS5_CAEEX</name>
<gene>
    <name evidence="2" type="ORF">CEXT_294621</name>
</gene>
<dbReference type="EMBL" id="BPLR01008328">
    <property type="protein sequence ID" value="GIY23877.1"/>
    <property type="molecule type" value="Genomic_DNA"/>
</dbReference>
<dbReference type="Proteomes" id="UP001054945">
    <property type="component" value="Unassembled WGS sequence"/>
</dbReference>